<dbReference type="EMBL" id="SLWM01000009">
    <property type="protein sequence ID" value="TCO20225.1"/>
    <property type="molecule type" value="Genomic_DNA"/>
</dbReference>
<organism evidence="2 3">
    <name type="scientific">Kribbella orskensis</name>
    <dbReference type="NCBI Taxonomy" id="2512216"/>
    <lineage>
        <taxon>Bacteria</taxon>
        <taxon>Bacillati</taxon>
        <taxon>Actinomycetota</taxon>
        <taxon>Actinomycetes</taxon>
        <taxon>Propionibacteriales</taxon>
        <taxon>Kribbellaceae</taxon>
        <taxon>Kribbella</taxon>
    </lineage>
</organism>
<proteinExistence type="predicted"/>
<evidence type="ECO:0000313" key="3">
    <source>
        <dbReference type="Proteomes" id="UP000295818"/>
    </source>
</evidence>
<protein>
    <recommendedName>
        <fullName evidence="4">Aminoglycoside phosphotransferase domain-containing protein</fullName>
    </recommendedName>
</protein>
<feature type="compositionally biased region" description="Basic and acidic residues" evidence="1">
    <location>
        <begin position="16"/>
        <end position="33"/>
    </location>
</feature>
<name>A0ABY2BHJ1_9ACTN</name>
<evidence type="ECO:0008006" key="4">
    <source>
        <dbReference type="Google" id="ProtNLM"/>
    </source>
</evidence>
<evidence type="ECO:0000256" key="1">
    <source>
        <dbReference type="SAM" id="MobiDB-lite"/>
    </source>
</evidence>
<gene>
    <name evidence="2" type="ORF">EV644_109246</name>
</gene>
<sequence>MTELIPGADKLPGVELRVERRSPPQPRSLKDDAGGQWVRRWTGDDWFAAADAWVRGRLTDAGIVVIGAPVPYKIRFWAAVWCYSTDHGLFWFKENNPGQSFEAALVAAMAQALPQHVVAPLAIEPGYGWMLTADQGPTLDDQVPDADRLPLWRRLVTEYAGLQRATIGVEERLLASGLTSLAPSRLADAVHGVADWFDALGNDHPLRLDRATLGGVRQAGDTLAGWGARLTGAVPMALDQNDLHVHNVFGAHPTAPFRFFDFADAVWGHPFATVASVRAAMVGPDDSDTWAEDDPRLDQLTDAYLGEWSDLAPLDVLRAELAVAGPLHAVHRTVSWHRLLVHADELEAAAWAESPRFWLDEVIRLFAAHGSASA</sequence>
<dbReference type="InterPro" id="IPR011009">
    <property type="entry name" value="Kinase-like_dom_sf"/>
</dbReference>
<evidence type="ECO:0000313" key="2">
    <source>
        <dbReference type="EMBL" id="TCO20225.1"/>
    </source>
</evidence>
<comment type="caution">
    <text evidence="2">The sequence shown here is derived from an EMBL/GenBank/DDBJ whole genome shotgun (WGS) entry which is preliminary data.</text>
</comment>
<reference evidence="2 3" key="1">
    <citation type="journal article" date="2015" name="Stand. Genomic Sci.">
        <title>Genomic Encyclopedia of Bacterial and Archaeal Type Strains, Phase III: the genomes of soil and plant-associated and newly described type strains.</title>
        <authorList>
            <person name="Whitman W.B."/>
            <person name="Woyke T."/>
            <person name="Klenk H.P."/>
            <person name="Zhou Y."/>
            <person name="Lilburn T.G."/>
            <person name="Beck B.J."/>
            <person name="De Vos P."/>
            <person name="Vandamme P."/>
            <person name="Eisen J.A."/>
            <person name="Garrity G."/>
            <person name="Hugenholtz P."/>
            <person name="Kyrpides N.C."/>
        </authorList>
    </citation>
    <scope>NUCLEOTIDE SEQUENCE [LARGE SCALE GENOMIC DNA]</scope>
    <source>
        <strain evidence="2 3">VKM Ac-2538</strain>
    </source>
</reference>
<dbReference type="Proteomes" id="UP000295818">
    <property type="component" value="Unassembled WGS sequence"/>
</dbReference>
<keyword evidence="3" id="KW-1185">Reference proteome</keyword>
<dbReference type="SUPFAM" id="SSF56112">
    <property type="entry name" value="Protein kinase-like (PK-like)"/>
    <property type="match status" value="1"/>
</dbReference>
<accession>A0ABY2BHJ1</accession>
<feature type="region of interest" description="Disordered" evidence="1">
    <location>
        <begin position="15"/>
        <end position="34"/>
    </location>
</feature>